<evidence type="ECO:0008006" key="3">
    <source>
        <dbReference type="Google" id="ProtNLM"/>
    </source>
</evidence>
<dbReference type="GO" id="GO:0046982">
    <property type="term" value="F:protein heterodimerization activity"/>
    <property type="evidence" value="ECO:0007669"/>
    <property type="project" value="InterPro"/>
</dbReference>
<proteinExistence type="predicted"/>
<reference evidence="1 2" key="1">
    <citation type="journal article" date="2022" name="Nat. Ecol. Evol.">
        <title>A masculinizing supergene underlies an exaggerated male reproductive morph in a spider.</title>
        <authorList>
            <person name="Hendrickx F."/>
            <person name="De Corte Z."/>
            <person name="Sonet G."/>
            <person name="Van Belleghem S.M."/>
            <person name="Kostlbacher S."/>
            <person name="Vangestel C."/>
        </authorList>
    </citation>
    <scope>NUCLEOTIDE SEQUENCE [LARGE SCALE GENOMIC DNA]</scope>
    <source>
        <strain evidence="1">W744_W776</strain>
    </source>
</reference>
<accession>A0AAV6V7E5</accession>
<keyword evidence="2" id="KW-1185">Reference proteome</keyword>
<dbReference type="InterPro" id="IPR009072">
    <property type="entry name" value="Histone-fold"/>
</dbReference>
<comment type="caution">
    <text evidence="1">The sequence shown here is derived from an EMBL/GenBank/DDBJ whole genome shotgun (WGS) entry which is preliminary data.</text>
</comment>
<protein>
    <recommendedName>
        <fullName evidence="3">Histone H2A</fullName>
    </recommendedName>
</protein>
<organism evidence="1 2">
    <name type="scientific">Oedothorax gibbosus</name>
    <dbReference type="NCBI Taxonomy" id="931172"/>
    <lineage>
        <taxon>Eukaryota</taxon>
        <taxon>Metazoa</taxon>
        <taxon>Ecdysozoa</taxon>
        <taxon>Arthropoda</taxon>
        <taxon>Chelicerata</taxon>
        <taxon>Arachnida</taxon>
        <taxon>Araneae</taxon>
        <taxon>Araneomorphae</taxon>
        <taxon>Entelegynae</taxon>
        <taxon>Araneoidea</taxon>
        <taxon>Linyphiidae</taxon>
        <taxon>Erigoninae</taxon>
        <taxon>Oedothorax</taxon>
    </lineage>
</organism>
<gene>
    <name evidence="1" type="ORF">JTE90_027769</name>
</gene>
<name>A0AAV6V7E5_9ARAC</name>
<dbReference type="SUPFAM" id="SSF47113">
    <property type="entry name" value="Histone-fold"/>
    <property type="match status" value="1"/>
</dbReference>
<sequence length="90" mass="9567">MSNSRATPDIAINIQAVHDVLKEKYKGTVNPTASVYLAAVLQSIAVELIEAGGRKGADSDGNAPSTITKTMIQQAIEGDEELDRVFTTGY</sequence>
<evidence type="ECO:0000313" key="2">
    <source>
        <dbReference type="Proteomes" id="UP000827092"/>
    </source>
</evidence>
<dbReference type="Gene3D" id="1.10.20.10">
    <property type="entry name" value="Histone, subunit A"/>
    <property type="match status" value="1"/>
</dbReference>
<dbReference type="Proteomes" id="UP000827092">
    <property type="component" value="Unassembled WGS sequence"/>
</dbReference>
<dbReference type="EMBL" id="JAFNEN010000144">
    <property type="protein sequence ID" value="KAG8192122.1"/>
    <property type="molecule type" value="Genomic_DNA"/>
</dbReference>
<evidence type="ECO:0000313" key="1">
    <source>
        <dbReference type="EMBL" id="KAG8192122.1"/>
    </source>
</evidence>
<dbReference type="AlphaFoldDB" id="A0AAV6V7E5"/>